<name>A0ABW3JHG8_9FLAO</name>
<proteinExistence type="predicted"/>
<feature type="transmembrane region" description="Helical" evidence="1">
    <location>
        <begin position="291"/>
        <end position="313"/>
    </location>
</feature>
<feature type="transmembrane region" description="Helical" evidence="1">
    <location>
        <begin position="194"/>
        <end position="210"/>
    </location>
</feature>
<feature type="transmembrane region" description="Helical" evidence="1">
    <location>
        <begin position="69"/>
        <end position="90"/>
    </location>
</feature>
<evidence type="ECO:0000313" key="2">
    <source>
        <dbReference type="EMBL" id="MFD0989501.1"/>
    </source>
</evidence>
<accession>A0ABW3JHG8</accession>
<keyword evidence="1" id="KW-0472">Membrane</keyword>
<dbReference type="InterPro" id="IPR038770">
    <property type="entry name" value="Na+/solute_symporter_sf"/>
</dbReference>
<feature type="transmembrane region" description="Helical" evidence="1">
    <location>
        <begin position="96"/>
        <end position="117"/>
    </location>
</feature>
<dbReference type="PANTHER" id="PTHR18640:SF5">
    <property type="entry name" value="SODIUM_BILE ACID COTRANSPORTER 7"/>
    <property type="match status" value="1"/>
</dbReference>
<dbReference type="PIRSF" id="PIRSF026166">
    <property type="entry name" value="UCP026166"/>
    <property type="match status" value="1"/>
</dbReference>
<keyword evidence="1" id="KW-0812">Transmembrane</keyword>
<dbReference type="Proteomes" id="UP001597061">
    <property type="component" value="Unassembled WGS sequence"/>
</dbReference>
<comment type="caution">
    <text evidence="2">The sequence shown here is derived from an EMBL/GenBank/DDBJ whole genome shotgun (WGS) entry which is preliminary data.</text>
</comment>
<protein>
    <submittedName>
        <fullName evidence="2">Bile acid:sodium symporter family protein</fullName>
    </submittedName>
</protein>
<evidence type="ECO:0000313" key="3">
    <source>
        <dbReference type="Proteomes" id="UP001597061"/>
    </source>
</evidence>
<feature type="transmembrane region" description="Helical" evidence="1">
    <location>
        <begin position="32"/>
        <end position="49"/>
    </location>
</feature>
<feature type="transmembrane region" description="Helical" evidence="1">
    <location>
        <begin position="7"/>
        <end position="26"/>
    </location>
</feature>
<dbReference type="InterPro" id="IPR016833">
    <property type="entry name" value="Put_Na-Bile_cotransptr"/>
</dbReference>
<gene>
    <name evidence="2" type="ORF">ACFQ1R_05300</name>
</gene>
<dbReference type="Gene3D" id="1.20.1530.20">
    <property type="match status" value="1"/>
</dbReference>
<keyword evidence="3" id="KW-1185">Reference proteome</keyword>
<organism evidence="2 3">
    <name type="scientific">Mariniflexile jejuense</name>
    <dbReference type="NCBI Taxonomy" id="1173582"/>
    <lineage>
        <taxon>Bacteria</taxon>
        <taxon>Pseudomonadati</taxon>
        <taxon>Bacteroidota</taxon>
        <taxon>Flavobacteriia</taxon>
        <taxon>Flavobacteriales</taxon>
        <taxon>Flavobacteriaceae</taxon>
        <taxon>Mariniflexile</taxon>
    </lineage>
</organism>
<dbReference type="RefSeq" id="WP_379925077.1">
    <property type="nucleotide sequence ID" value="NZ_JBHTJI010000001.1"/>
</dbReference>
<feature type="transmembrane region" description="Helical" evidence="1">
    <location>
        <begin position="129"/>
        <end position="152"/>
    </location>
</feature>
<reference evidence="3" key="1">
    <citation type="journal article" date="2019" name="Int. J. Syst. Evol. Microbiol.">
        <title>The Global Catalogue of Microorganisms (GCM) 10K type strain sequencing project: providing services to taxonomists for standard genome sequencing and annotation.</title>
        <authorList>
            <consortium name="The Broad Institute Genomics Platform"/>
            <consortium name="The Broad Institute Genome Sequencing Center for Infectious Disease"/>
            <person name="Wu L."/>
            <person name="Ma J."/>
        </authorList>
    </citation>
    <scope>NUCLEOTIDE SEQUENCE [LARGE SCALE GENOMIC DNA]</scope>
    <source>
        <strain evidence="3">CCUG 62414</strain>
    </source>
</reference>
<dbReference type="EMBL" id="JBHTJI010000001">
    <property type="protein sequence ID" value="MFD0989501.1"/>
    <property type="molecule type" value="Genomic_DNA"/>
</dbReference>
<feature type="transmembrane region" description="Helical" evidence="1">
    <location>
        <begin position="164"/>
        <end position="182"/>
    </location>
</feature>
<dbReference type="Pfam" id="PF13593">
    <property type="entry name" value="SBF_like"/>
    <property type="match status" value="1"/>
</dbReference>
<evidence type="ECO:0000256" key="1">
    <source>
        <dbReference type="SAM" id="Phobius"/>
    </source>
</evidence>
<keyword evidence="1" id="KW-1133">Transmembrane helix</keyword>
<dbReference type="PANTHER" id="PTHR18640">
    <property type="entry name" value="SOLUTE CARRIER FAMILY 10 MEMBER 7"/>
    <property type="match status" value="1"/>
</dbReference>
<sequence>MKPKIDGFVLGIIAIVILAYLFPFWGSKNSPIPLSLIGSIGVSLIFFFYGLKLSPEKIKTGLKNWKLHLLVQASSFILFPLIVIAIYPFVKTESNHTIWLGFMFLAALPSTVSSSVVMVSMAKGNIPAAIFNASISGLIGIIITPLWMSLFLQQTTTEFNLGSIYLKLITEILLPVIIGIALQRYLGDFVRKNSRYLTLFDKSIILLIIYKSFAQSFEEGVFNSVKLTDLMLIFVAVTLLFILVFFSINKLANTLGFNLEDRITAQFCGTKKSLVHGTVFSKILFKNTVSVGIILLPLMLFHFIQIFIISIIASKLEKQAVAFER</sequence>
<feature type="transmembrane region" description="Helical" evidence="1">
    <location>
        <begin position="230"/>
        <end position="248"/>
    </location>
</feature>